<dbReference type="Ensembl" id="ENSSSCT00040023470.1">
    <property type="protein sequence ID" value="ENSSSCP00040009913.1"/>
    <property type="gene ID" value="ENSSSCG00040017399.1"/>
</dbReference>
<sequence length="320" mass="35215">MVTSHLLFPTLPCRQPYCVPRAPAPPLLPSPSSPGPFLSFFPPLSQTCFPERFPSPPPLGPAPSPPRLLPCDTSQVFPGKAAAAATLTTTSCRSRNPRLSLPPALPLPPLPQSWLLMGWTNARLCCPHPIQEMSLPRPHHTYKKAAPEPIKNPPTGKKYVRCPCNCLLICKDTSRRIGCPRPNCRRIINLGPVMLISEEQPAQPALPVQPEGTRVVCGHCGNTFLWMELRFNTLAKCPHCKKISSVGSALPRRRCCAYITIGMICIFIGVGLTVGTQDFARRFHATYVSWAIAYLLGLICLIRACYWGAIRVSYPEQSFA</sequence>
<evidence type="ECO:0000256" key="11">
    <source>
        <dbReference type="ARBA" id="ARBA00023136"/>
    </source>
</evidence>
<dbReference type="Proteomes" id="UP000694726">
    <property type="component" value="Unplaced"/>
</dbReference>
<evidence type="ECO:0000256" key="6">
    <source>
        <dbReference type="ARBA" id="ARBA00022692"/>
    </source>
</evidence>
<dbReference type="Proteomes" id="UP000694571">
    <property type="component" value="Unplaced"/>
</dbReference>
<dbReference type="GO" id="GO:0034597">
    <property type="term" value="F:phosphatidylinositol-4,5-bisphosphate 4-phosphatase activity"/>
    <property type="evidence" value="ECO:0007669"/>
    <property type="project" value="UniProtKB-EC"/>
</dbReference>
<dbReference type="GO" id="GO:0046856">
    <property type="term" value="P:phosphatidylinositol dephosphorylation"/>
    <property type="evidence" value="ECO:0007669"/>
    <property type="project" value="InterPro"/>
</dbReference>
<dbReference type="GO" id="GO:0005765">
    <property type="term" value="C:lysosomal membrane"/>
    <property type="evidence" value="ECO:0007669"/>
    <property type="project" value="UniProtKB-SubCell"/>
</dbReference>
<dbReference type="Ensembl" id="ENSSSCT00050065302.1">
    <property type="protein sequence ID" value="ENSSSCP00050028136.1"/>
    <property type="gene ID" value="ENSSSCG00050047919.1"/>
</dbReference>
<dbReference type="Ensembl" id="ENSSSCT00025017211.1">
    <property type="protein sequence ID" value="ENSSSCP00025006881.1"/>
    <property type="gene ID" value="ENSSSCG00025012970.1"/>
</dbReference>
<dbReference type="Pfam" id="PF09788">
    <property type="entry name" value="Tmemb_55A"/>
    <property type="match status" value="1"/>
</dbReference>
<accession>A0A8D1AWG9</accession>
<evidence type="ECO:0000313" key="15">
    <source>
        <dbReference type="Proteomes" id="UP000694720"/>
    </source>
</evidence>
<keyword evidence="7 13" id="KW-0967">Endosome</keyword>
<feature type="transmembrane region" description="Helical" evidence="13">
    <location>
        <begin position="287"/>
        <end position="309"/>
    </location>
</feature>
<comment type="catalytic activity">
    <reaction evidence="1 13">
        <text>a 1,2-diacyl-sn-glycero-3-phospho-(1D-myo-inositol-4,5-bisphosphate) + H2O = a 1,2-diacyl-sn-glycero-3-phospho-(1D-myo-inositol-5-phosphate) + phosphate</text>
        <dbReference type="Rhea" id="RHEA:25674"/>
        <dbReference type="ChEBI" id="CHEBI:15377"/>
        <dbReference type="ChEBI" id="CHEBI:43474"/>
        <dbReference type="ChEBI" id="CHEBI:57795"/>
        <dbReference type="ChEBI" id="CHEBI:58456"/>
        <dbReference type="EC" id="3.1.3.78"/>
    </reaction>
</comment>
<evidence type="ECO:0000256" key="8">
    <source>
        <dbReference type="ARBA" id="ARBA00022801"/>
    </source>
</evidence>
<keyword evidence="12 13" id="KW-0458">Lysosome</keyword>
<protein>
    <recommendedName>
        <fullName evidence="5 13">Phosphatidylinositol-4,5-bisphosphate 4-phosphatase</fullName>
        <ecNumber evidence="5 13">3.1.3.78</ecNumber>
    </recommendedName>
</protein>
<evidence type="ECO:0000256" key="12">
    <source>
        <dbReference type="ARBA" id="ARBA00023228"/>
    </source>
</evidence>
<evidence type="ECO:0000256" key="9">
    <source>
        <dbReference type="ARBA" id="ARBA00022989"/>
    </source>
</evidence>
<dbReference type="GO" id="GO:0031902">
    <property type="term" value="C:late endosome membrane"/>
    <property type="evidence" value="ECO:0007669"/>
    <property type="project" value="UniProtKB-SubCell"/>
</dbReference>
<dbReference type="AlphaFoldDB" id="A0A8D1AWG9"/>
<dbReference type="Proteomes" id="UP000694723">
    <property type="component" value="Unplaced"/>
</dbReference>
<dbReference type="Proteomes" id="UP000694725">
    <property type="component" value="Unplaced"/>
</dbReference>
<keyword evidence="10" id="KW-0443">Lipid metabolism</keyword>
<dbReference type="Ensembl" id="ENSSSCT00015085042.1">
    <property type="protein sequence ID" value="ENSSSCP00015034547.1"/>
    <property type="gene ID" value="ENSSSCG00015063539.1"/>
</dbReference>
<keyword evidence="8 13" id="KW-0378">Hydrolase</keyword>
<comment type="function">
    <text evidence="13">Catalyzes the hydrolysis of phosphatidylinositol-4,5-bisphosphate (PtdIns-4,5-P2) to phosphatidylinositol-4-phosphate (PtdIns-4-P).</text>
</comment>
<proteinExistence type="predicted"/>
<evidence type="ECO:0000256" key="3">
    <source>
        <dbReference type="ARBA" id="ARBA00004155"/>
    </source>
</evidence>
<dbReference type="InterPro" id="IPR019178">
    <property type="entry name" value="PtdIns-P2-Ptase"/>
</dbReference>
<evidence type="ECO:0000313" key="14">
    <source>
        <dbReference type="Ensembl" id="ENSSSCP00035040470.1"/>
    </source>
</evidence>
<evidence type="ECO:0000256" key="7">
    <source>
        <dbReference type="ARBA" id="ARBA00022753"/>
    </source>
</evidence>
<evidence type="ECO:0000256" key="1">
    <source>
        <dbReference type="ARBA" id="ARBA00001261"/>
    </source>
</evidence>
<dbReference type="Ensembl" id="ENSSSCT00055034642.1">
    <property type="protein sequence ID" value="ENSSSCP00055027511.1"/>
    <property type="gene ID" value="ENSSSCG00055017640.1"/>
</dbReference>
<evidence type="ECO:0000256" key="10">
    <source>
        <dbReference type="ARBA" id="ARBA00023098"/>
    </source>
</evidence>
<dbReference type="Proteomes" id="UP000694727">
    <property type="component" value="Unplaced"/>
</dbReference>
<dbReference type="Ensembl" id="ENSSSCT00060107328.1">
    <property type="protein sequence ID" value="ENSSSCP00060047590.1"/>
    <property type="gene ID" value="ENSSSCG00060077845.1"/>
</dbReference>
<evidence type="ECO:0000256" key="5">
    <source>
        <dbReference type="ARBA" id="ARBA00012936"/>
    </source>
</evidence>
<dbReference type="Proteomes" id="UP000694722">
    <property type="component" value="Unplaced"/>
</dbReference>
<evidence type="ECO:0000256" key="2">
    <source>
        <dbReference type="ARBA" id="ARBA00004107"/>
    </source>
</evidence>
<evidence type="ECO:0000256" key="13">
    <source>
        <dbReference type="RuleBase" id="RU365008"/>
    </source>
</evidence>
<comment type="subcellular location">
    <subcellularLocation>
        <location evidence="4">Cytoplasmic vesicle</location>
        <location evidence="4">Phagosome membrane</location>
        <topology evidence="4">Multi-pass membrane protein</topology>
    </subcellularLocation>
    <subcellularLocation>
        <location evidence="2 13">Late endosome membrane</location>
        <topology evidence="2 13">Multi-pass membrane protein</topology>
    </subcellularLocation>
    <subcellularLocation>
        <location evidence="3 13">Lysosome membrane</location>
        <topology evidence="3 13">Multi-pass membrane protein</topology>
    </subcellularLocation>
</comment>
<dbReference type="Proteomes" id="UP000694720">
    <property type="component" value="Unplaced"/>
</dbReference>
<dbReference type="Ensembl" id="ENSSSCT00035096208.1">
    <property type="protein sequence ID" value="ENSSSCP00035040470.1"/>
    <property type="gene ID" value="ENSSSCG00035071206.1"/>
</dbReference>
<keyword evidence="6 13" id="KW-0812">Transmembrane</keyword>
<dbReference type="GO" id="GO:0030670">
    <property type="term" value="C:phagocytic vesicle membrane"/>
    <property type="evidence" value="ECO:0007669"/>
    <property type="project" value="UniProtKB-SubCell"/>
</dbReference>
<gene>
    <name evidence="14" type="primary">PIP4P2</name>
</gene>
<organism evidence="14 15">
    <name type="scientific">Sus scrofa</name>
    <name type="common">Pig</name>
    <dbReference type="NCBI Taxonomy" id="9823"/>
    <lineage>
        <taxon>Eukaryota</taxon>
        <taxon>Metazoa</taxon>
        <taxon>Chordata</taxon>
        <taxon>Craniata</taxon>
        <taxon>Vertebrata</taxon>
        <taxon>Euteleostomi</taxon>
        <taxon>Mammalia</taxon>
        <taxon>Eutheria</taxon>
        <taxon>Laurasiatheria</taxon>
        <taxon>Artiodactyla</taxon>
        <taxon>Suina</taxon>
        <taxon>Suidae</taxon>
        <taxon>Sus</taxon>
    </lineage>
</organism>
<evidence type="ECO:0000256" key="4">
    <source>
        <dbReference type="ARBA" id="ARBA00004265"/>
    </source>
</evidence>
<reference evidence="14" key="1">
    <citation type="submission" date="2025-05" db="UniProtKB">
        <authorList>
            <consortium name="Ensembl"/>
        </authorList>
    </citation>
    <scope>IDENTIFICATION</scope>
</reference>
<feature type="transmembrane region" description="Helical" evidence="13">
    <location>
        <begin position="257"/>
        <end position="275"/>
    </location>
</feature>
<dbReference type="PANTHER" id="PTHR21014:SF5">
    <property type="entry name" value="TYPE 2 PHOSPHATIDYLINOSITOL 4,5-BISPHOSPHATE 4-PHOSPHATASE"/>
    <property type="match status" value="1"/>
</dbReference>
<dbReference type="Proteomes" id="UP000694724">
    <property type="component" value="Unplaced"/>
</dbReference>
<dbReference type="EC" id="3.1.3.78" evidence="5 13"/>
<keyword evidence="11 13" id="KW-0472">Membrane</keyword>
<dbReference type="PANTHER" id="PTHR21014">
    <property type="entry name" value="PHOSPHATIDYLINOSITOL-4,5-BISPHOSPHATE 4-PHOSPHATASE"/>
    <property type="match status" value="1"/>
</dbReference>
<dbReference type="Proteomes" id="UP000694728">
    <property type="component" value="Unplaced"/>
</dbReference>
<dbReference type="Ensembl" id="ENSSSCT00065011308.1">
    <property type="protein sequence ID" value="ENSSSCP00065004667.1"/>
    <property type="gene ID" value="ENSSSCG00065008437.1"/>
</dbReference>
<name>A0A8D1AWG9_PIG</name>
<keyword evidence="9 13" id="KW-1133">Transmembrane helix</keyword>
<dbReference type="Ensembl" id="ENSSSCT00045005036.1">
    <property type="protein sequence ID" value="ENSSSCP00045003313.1"/>
    <property type="gene ID" value="ENSSSCG00045003131.1"/>
</dbReference>